<reference evidence="9 11" key="2">
    <citation type="submission" date="2019-07" db="EMBL/GenBank/DDBJ databases">
        <authorList>
            <person name="Hibberd C M."/>
            <person name="Gehrig L. J."/>
            <person name="Chang H.-W."/>
            <person name="Venkatesh S."/>
        </authorList>
    </citation>
    <scope>NUCLEOTIDE SEQUENCE [LARGE SCALE GENOMIC DNA]</scope>
    <source>
        <strain evidence="9">Streptococcus_constellatus_SS_Bg39</strain>
    </source>
</reference>
<dbReference type="GO" id="GO:0003729">
    <property type="term" value="F:mRNA binding"/>
    <property type="evidence" value="ECO:0007669"/>
    <property type="project" value="InterPro"/>
</dbReference>
<dbReference type="PANTHER" id="PTHR34873:SF3">
    <property type="entry name" value="ADDICTION MODULE TOXIN, HICA FAMILY"/>
    <property type="match status" value="1"/>
</dbReference>
<dbReference type="EMBL" id="CABHMZ010000017">
    <property type="protein sequence ID" value="VUX01593.1"/>
    <property type="molecule type" value="Genomic_DNA"/>
</dbReference>
<keyword evidence="2" id="KW-1277">Toxin-antitoxin system</keyword>
<dbReference type="PANTHER" id="PTHR34873">
    <property type="entry name" value="SSR1766 PROTEIN"/>
    <property type="match status" value="1"/>
</dbReference>
<organism evidence="8 10">
    <name type="scientific">Streptococcus constellatus</name>
    <dbReference type="NCBI Taxonomy" id="76860"/>
    <lineage>
        <taxon>Bacteria</taxon>
        <taxon>Bacillati</taxon>
        <taxon>Bacillota</taxon>
        <taxon>Bacilli</taxon>
        <taxon>Lactobacillales</taxon>
        <taxon>Streptococcaceae</taxon>
        <taxon>Streptococcus</taxon>
        <taxon>Streptococcus anginosus group</taxon>
    </lineage>
</organism>
<dbReference type="InterPro" id="IPR038570">
    <property type="entry name" value="HicA_sf"/>
</dbReference>
<name>A0A0C1KEN2_STRCV</name>
<dbReference type="Pfam" id="PF07927">
    <property type="entry name" value="HicA_toxin"/>
    <property type="match status" value="1"/>
</dbReference>
<accession>A0A0C1KEN2</accession>
<sequence length="63" mass="7192">MPLTGKEMAKLAEKNGWVEIRQNGSHHHFKHEDFDYIVTIPIHGNKDLGRGLESKILKDLGLK</sequence>
<protein>
    <submittedName>
        <fullName evidence="8">Toxin HicA</fullName>
    </submittedName>
    <submittedName>
        <fullName evidence="9">YcfA-like protein</fullName>
    </submittedName>
</protein>
<evidence type="ECO:0000256" key="1">
    <source>
        <dbReference type="ARBA" id="ARBA00006620"/>
    </source>
</evidence>
<gene>
    <name evidence="8" type="ORF">RN79_09150</name>
    <name evidence="9" type="ORF">SCSS39_01136</name>
</gene>
<dbReference type="EMBL" id="JWIY01000004">
    <property type="protein sequence ID" value="KIC77422.1"/>
    <property type="molecule type" value="Genomic_DNA"/>
</dbReference>
<evidence type="ECO:0000256" key="3">
    <source>
        <dbReference type="ARBA" id="ARBA00022722"/>
    </source>
</evidence>
<dbReference type="InterPro" id="IPR012933">
    <property type="entry name" value="HicA_mRNA_interferase"/>
</dbReference>
<evidence type="ECO:0000256" key="6">
    <source>
        <dbReference type="ARBA" id="ARBA00022884"/>
    </source>
</evidence>
<proteinExistence type="inferred from homology"/>
<keyword evidence="6" id="KW-0694">RNA-binding</keyword>
<comment type="similarity">
    <text evidence="1">Belongs to the HicA mRNA interferase family.</text>
</comment>
<reference evidence="8 10" key="1">
    <citation type="submission" date="2014-12" db="EMBL/GenBank/DDBJ databases">
        <title>Partial genome sequence of Streptococcus constellatus KCOM 1650 (= ChDC B144).</title>
        <authorList>
            <person name="Kook J.-K."/>
            <person name="Park S.-N."/>
            <person name="Lim Y.K."/>
            <person name="Jo E."/>
        </authorList>
    </citation>
    <scope>NUCLEOTIDE SEQUENCE [LARGE SCALE GENOMIC DNA]</scope>
    <source>
        <strain evidence="8 10">KCOM 1650</strain>
    </source>
</reference>
<dbReference type="Proteomes" id="UP000031339">
    <property type="component" value="Unassembled WGS sequence"/>
</dbReference>
<keyword evidence="3" id="KW-0540">Nuclease</keyword>
<evidence type="ECO:0000313" key="10">
    <source>
        <dbReference type="Proteomes" id="UP000031339"/>
    </source>
</evidence>
<keyword evidence="7" id="KW-0346">Stress response</keyword>
<evidence type="ECO:0000256" key="2">
    <source>
        <dbReference type="ARBA" id="ARBA00022649"/>
    </source>
</evidence>
<keyword evidence="4" id="KW-0255">Endonuclease</keyword>
<evidence type="ECO:0000256" key="7">
    <source>
        <dbReference type="ARBA" id="ARBA00023016"/>
    </source>
</evidence>
<evidence type="ECO:0000256" key="5">
    <source>
        <dbReference type="ARBA" id="ARBA00022801"/>
    </source>
</evidence>
<evidence type="ECO:0000256" key="4">
    <source>
        <dbReference type="ARBA" id="ARBA00022759"/>
    </source>
</evidence>
<evidence type="ECO:0000313" key="8">
    <source>
        <dbReference type="EMBL" id="KIC77422.1"/>
    </source>
</evidence>
<dbReference type="RefSeq" id="WP_003038349.1">
    <property type="nucleotide sequence ID" value="NZ_CABHMZ010000017.1"/>
</dbReference>
<dbReference type="GO" id="GO:0016787">
    <property type="term" value="F:hydrolase activity"/>
    <property type="evidence" value="ECO:0007669"/>
    <property type="project" value="UniProtKB-KW"/>
</dbReference>
<dbReference type="Gene3D" id="3.30.920.30">
    <property type="entry name" value="Hypothetical protein"/>
    <property type="match status" value="1"/>
</dbReference>
<evidence type="ECO:0000313" key="9">
    <source>
        <dbReference type="EMBL" id="VUX01593.1"/>
    </source>
</evidence>
<keyword evidence="5" id="KW-0378">Hydrolase</keyword>
<dbReference type="GO" id="GO:0004519">
    <property type="term" value="F:endonuclease activity"/>
    <property type="evidence" value="ECO:0007669"/>
    <property type="project" value="UniProtKB-KW"/>
</dbReference>
<dbReference type="OrthoDB" id="286048at2"/>
<evidence type="ECO:0000313" key="11">
    <source>
        <dbReference type="Proteomes" id="UP000385544"/>
    </source>
</evidence>
<dbReference type="SUPFAM" id="SSF54786">
    <property type="entry name" value="YcfA/nrd intein domain"/>
    <property type="match status" value="1"/>
</dbReference>
<dbReference type="Proteomes" id="UP000385544">
    <property type="component" value="Unassembled WGS sequence"/>
</dbReference>
<dbReference type="AlphaFoldDB" id="A0A0C1KEN2"/>